<keyword evidence="2" id="KW-0813">Transport</keyword>
<gene>
    <name evidence="9" type="ORF">J2S06_000046</name>
</gene>
<dbReference type="InterPro" id="IPR005829">
    <property type="entry name" value="Sugar_transporter_CS"/>
</dbReference>
<dbReference type="SUPFAM" id="SSF103473">
    <property type="entry name" value="MFS general substrate transporter"/>
    <property type="match status" value="1"/>
</dbReference>
<protein>
    <submittedName>
        <fullName evidence="9">MFS family permease</fullName>
    </submittedName>
</protein>
<organism evidence="9 10">
    <name type="scientific">Aeribacillus alveayuensis</name>
    <dbReference type="NCBI Taxonomy" id="279215"/>
    <lineage>
        <taxon>Bacteria</taxon>
        <taxon>Bacillati</taxon>
        <taxon>Bacillota</taxon>
        <taxon>Bacilli</taxon>
        <taxon>Bacillales</taxon>
        <taxon>Bacillaceae</taxon>
        <taxon>Aeribacillus</taxon>
    </lineage>
</organism>
<feature type="transmembrane region" description="Helical" evidence="7">
    <location>
        <begin position="365"/>
        <end position="398"/>
    </location>
</feature>
<feature type="transmembrane region" description="Helical" evidence="7">
    <location>
        <begin position="172"/>
        <end position="190"/>
    </location>
</feature>
<evidence type="ECO:0000256" key="3">
    <source>
        <dbReference type="ARBA" id="ARBA00022475"/>
    </source>
</evidence>
<accession>A0ABT9VJ36</accession>
<dbReference type="InterPro" id="IPR036259">
    <property type="entry name" value="MFS_trans_sf"/>
</dbReference>
<keyword evidence="10" id="KW-1185">Reference proteome</keyword>
<evidence type="ECO:0000259" key="8">
    <source>
        <dbReference type="PROSITE" id="PS50850"/>
    </source>
</evidence>
<evidence type="ECO:0000256" key="4">
    <source>
        <dbReference type="ARBA" id="ARBA00022692"/>
    </source>
</evidence>
<dbReference type="EMBL" id="JAUSTR010000001">
    <property type="protein sequence ID" value="MDQ0160976.1"/>
    <property type="molecule type" value="Genomic_DNA"/>
</dbReference>
<feature type="transmembrane region" description="Helical" evidence="7">
    <location>
        <begin position="106"/>
        <end position="125"/>
    </location>
</feature>
<dbReference type="PROSITE" id="PS50850">
    <property type="entry name" value="MFS"/>
    <property type="match status" value="1"/>
</dbReference>
<name>A0ABT9VJ36_9BACI</name>
<dbReference type="InterPro" id="IPR050171">
    <property type="entry name" value="MFS_Transporters"/>
</dbReference>
<proteinExistence type="predicted"/>
<dbReference type="PANTHER" id="PTHR23517:SF3">
    <property type="entry name" value="INTEGRAL MEMBRANE TRANSPORT PROTEIN"/>
    <property type="match status" value="1"/>
</dbReference>
<dbReference type="InterPro" id="IPR020846">
    <property type="entry name" value="MFS_dom"/>
</dbReference>
<keyword evidence="4 7" id="KW-0812">Transmembrane</keyword>
<dbReference type="CDD" id="cd17325">
    <property type="entry name" value="MFS_MdtG_SLC18_like"/>
    <property type="match status" value="1"/>
</dbReference>
<feature type="transmembrane region" description="Helical" evidence="7">
    <location>
        <begin position="146"/>
        <end position="166"/>
    </location>
</feature>
<dbReference type="PROSITE" id="PS00216">
    <property type="entry name" value="SUGAR_TRANSPORT_1"/>
    <property type="match status" value="2"/>
</dbReference>
<dbReference type="Pfam" id="PF07690">
    <property type="entry name" value="MFS_1"/>
    <property type="match status" value="2"/>
</dbReference>
<dbReference type="Proteomes" id="UP001225646">
    <property type="component" value="Unassembled WGS sequence"/>
</dbReference>
<feature type="transmembrane region" description="Helical" evidence="7">
    <location>
        <begin position="12"/>
        <end position="31"/>
    </location>
</feature>
<evidence type="ECO:0000313" key="9">
    <source>
        <dbReference type="EMBL" id="MDQ0160976.1"/>
    </source>
</evidence>
<feature type="domain" description="Major facilitator superfamily (MFS) profile" evidence="8">
    <location>
        <begin position="14"/>
        <end position="407"/>
    </location>
</feature>
<sequence length="414" mass="45206">MVQPKIGIKENLFQFLLLVVTNLFVGSMVGIERTVLPLLGEEQFGLASTSAALSFIISFGFSKAIVNYFAGQIADQFGRKRVLLLGWVVGLFVPILTIFAHAWWVIVFANILLGINQGLTWSMTVNMKIDISKANQRGTAVGLNEFAGYSGVAIMAAVSGYVASSYSLRPEPFYLGIGIVIIGILLSLIVKDTGQHLKIQIRDNATKTKSNNNLSSKEVFNLTTWKDKNLSSISFSGLTTNLKDGMAWGLFPLYFTNAGLSVSQIGTIVAIYPAAWGFFQLFTGVLSDKVGRKKLITYGMWTQAFALWYILFVNSFSLWILGAILLGLGTAMVYPTLQAAIGDVAAPNWRASSMGVYRFWRDSGYAFGALIAGIIADLLGVTWAIGLVALLPFFAGLYSSMRMNETLKIKSIQK</sequence>
<evidence type="ECO:0000313" key="10">
    <source>
        <dbReference type="Proteomes" id="UP001225646"/>
    </source>
</evidence>
<feature type="transmembrane region" description="Helical" evidence="7">
    <location>
        <begin position="82"/>
        <end position="100"/>
    </location>
</feature>
<reference evidence="9 10" key="1">
    <citation type="submission" date="2023-07" db="EMBL/GenBank/DDBJ databases">
        <title>Genomic Encyclopedia of Type Strains, Phase IV (KMG-IV): sequencing the most valuable type-strain genomes for metagenomic binning, comparative biology and taxonomic classification.</title>
        <authorList>
            <person name="Goeker M."/>
        </authorList>
    </citation>
    <scope>NUCLEOTIDE SEQUENCE [LARGE SCALE GENOMIC DNA]</scope>
    <source>
        <strain evidence="9 10">DSM 19092</strain>
    </source>
</reference>
<evidence type="ECO:0000256" key="7">
    <source>
        <dbReference type="SAM" id="Phobius"/>
    </source>
</evidence>
<keyword evidence="5 7" id="KW-1133">Transmembrane helix</keyword>
<keyword evidence="3" id="KW-1003">Cell membrane</keyword>
<feature type="transmembrane region" description="Helical" evidence="7">
    <location>
        <begin position="51"/>
        <end position="70"/>
    </location>
</feature>
<dbReference type="Gene3D" id="1.20.1250.20">
    <property type="entry name" value="MFS general substrate transporter like domains"/>
    <property type="match status" value="2"/>
</dbReference>
<evidence type="ECO:0000256" key="2">
    <source>
        <dbReference type="ARBA" id="ARBA00022448"/>
    </source>
</evidence>
<comment type="subcellular location">
    <subcellularLocation>
        <location evidence="1">Cell membrane</location>
        <topology evidence="1">Multi-pass membrane protein</topology>
    </subcellularLocation>
</comment>
<dbReference type="InterPro" id="IPR011701">
    <property type="entry name" value="MFS"/>
</dbReference>
<evidence type="ECO:0000256" key="6">
    <source>
        <dbReference type="ARBA" id="ARBA00023136"/>
    </source>
</evidence>
<evidence type="ECO:0000256" key="1">
    <source>
        <dbReference type="ARBA" id="ARBA00004651"/>
    </source>
</evidence>
<evidence type="ECO:0000256" key="5">
    <source>
        <dbReference type="ARBA" id="ARBA00022989"/>
    </source>
</evidence>
<keyword evidence="6 7" id="KW-0472">Membrane</keyword>
<dbReference type="PANTHER" id="PTHR23517">
    <property type="entry name" value="RESISTANCE PROTEIN MDTM, PUTATIVE-RELATED-RELATED"/>
    <property type="match status" value="1"/>
</dbReference>
<comment type="caution">
    <text evidence="9">The sequence shown here is derived from an EMBL/GenBank/DDBJ whole genome shotgun (WGS) entry which is preliminary data.</text>
</comment>
<dbReference type="RefSeq" id="WP_419150909.1">
    <property type="nucleotide sequence ID" value="NZ_JAUSTR010000001.1"/>
</dbReference>